<sequence>MSQNSKTNTDAATDFEAVSQQLNALRADMSRLAETVSGIAGRRGGHIASDISDGLGEAKHYVESTGKSAEHQLEASVADHPLLAIGLAAGAGLLVGAMSRR</sequence>
<evidence type="ECO:0000313" key="1">
    <source>
        <dbReference type="EMBL" id="PRY80553.1"/>
    </source>
</evidence>
<evidence type="ECO:0000313" key="2">
    <source>
        <dbReference type="Proteomes" id="UP000238007"/>
    </source>
</evidence>
<organism evidence="1 2">
    <name type="scientific">Yoonia maritima</name>
    <dbReference type="NCBI Taxonomy" id="1435347"/>
    <lineage>
        <taxon>Bacteria</taxon>
        <taxon>Pseudomonadati</taxon>
        <taxon>Pseudomonadota</taxon>
        <taxon>Alphaproteobacteria</taxon>
        <taxon>Rhodobacterales</taxon>
        <taxon>Paracoccaceae</taxon>
        <taxon>Yoonia</taxon>
    </lineage>
</organism>
<name>A0A2T0W529_9RHOB</name>
<dbReference type="EMBL" id="PVTP01000001">
    <property type="protein sequence ID" value="PRY80553.1"/>
    <property type="molecule type" value="Genomic_DNA"/>
</dbReference>
<comment type="caution">
    <text evidence="1">The sequence shown here is derived from an EMBL/GenBank/DDBJ whole genome shotgun (WGS) entry which is preliminary data.</text>
</comment>
<proteinExistence type="predicted"/>
<accession>A0A2T0W529</accession>
<protein>
    <submittedName>
        <fullName evidence="1">ElaB/YqjD/DUF883 family membrane-anchored ribosome-binding protein</fullName>
    </submittedName>
</protein>
<dbReference type="OrthoDB" id="7862730at2"/>
<dbReference type="RefSeq" id="WP_106354219.1">
    <property type="nucleotide sequence ID" value="NZ_PVTP01000001.1"/>
</dbReference>
<dbReference type="Proteomes" id="UP000238007">
    <property type="component" value="Unassembled WGS sequence"/>
</dbReference>
<reference evidence="1 2" key="1">
    <citation type="submission" date="2018-03" db="EMBL/GenBank/DDBJ databases">
        <title>Genomic Encyclopedia of Archaeal and Bacterial Type Strains, Phase II (KMG-II): from individual species to whole genera.</title>
        <authorList>
            <person name="Goeker M."/>
        </authorList>
    </citation>
    <scope>NUCLEOTIDE SEQUENCE [LARGE SCALE GENOMIC DNA]</scope>
    <source>
        <strain evidence="1 2">DSM 101533</strain>
    </source>
</reference>
<gene>
    <name evidence="1" type="ORF">CLV80_101408</name>
</gene>
<dbReference type="AlphaFoldDB" id="A0A2T0W529"/>
<keyword evidence="2" id="KW-1185">Reference proteome</keyword>